<evidence type="ECO:0000313" key="8">
    <source>
        <dbReference type="Proteomes" id="UP000515203"/>
    </source>
</evidence>
<evidence type="ECO:0000256" key="2">
    <source>
        <dbReference type="ARBA" id="ARBA00022703"/>
    </source>
</evidence>
<dbReference type="InterPro" id="IPR029030">
    <property type="entry name" value="Caspase-like_dom_sf"/>
</dbReference>
<accession>A0A6P6E6X1</accession>
<evidence type="ECO:0000313" key="15">
    <source>
        <dbReference type="RefSeq" id="XP_023568071.1"/>
    </source>
</evidence>
<dbReference type="Proteomes" id="UP000515203">
    <property type="component" value="Unplaced"/>
</dbReference>
<protein>
    <recommendedName>
        <fullName evidence="5">CASP8 and FADD-like apoptosis regulator</fullName>
    </recommendedName>
</protein>
<dbReference type="CTD" id="8837"/>
<dbReference type="FunFam" id="1.10.533.10:FF:000020">
    <property type="entry name" value="CASP8 and FADD like apoptosis regulator"/>
    <property type="match status" value="1"/>
</dbReference>
<feature type="domain" description="DED" evidence="6">
    <location>
        <begin position="94"/>
        <end position="172"/>
    </location>
</feature>
<dbReference type="SMART" id="SM00031">
    <property type="entry name" value="DED"/>
    <property type="match status" value="2"/>
</dbReference>
<dbReference type="SUPFAM" id="SSF47986">
    <property type="entry name" value="DEATH domain"/>
    <property type="match status" value="2"/>
</dbReference>
<feature type="domain" description="DED" evidence="6">
    <location>
        <begin position="3"/>
        <end position="75"/>
    </location>
</feature>
<dbReference type="PROSITE" id="PS50168">
    <property type="entry name" value="DED"/>
    <property type="match status" value="2"/>
</dbReference>
<evidence type="ECO:0000313" key="12">
    <source>
        <dbReference type="RefSeq" id="XP_023568068.1"/>
    </source>
</evidence>
<dbReference type="RefSeq" id="XP_023568066.1">
    <property type="nucleotide sequence ID" value="XM_023712298.1"/>
</dbReference>
<dbReference type="GO" id="GO:0004197">
    <property type="term" value="F:cysteine-type endopeptidase activity"/>
    <property type="evidence" value="ECO:0007669"/>
    <property type="project" value="InterPro"/>
</dbReference>
<dbReference type="GO" id="GO:0005737">
    <property type="term" value="C:cytoplasm"/>
    <property type="evidence" value="ECO:0007669"/>
    <property type="project" value="UniProtKB-ARBA"/>
</dbReference>
<dbReference type="InterPro" id="IPR015917">
    <property type="entry name" value="Pept_C14A"/>
</dbReference>
<evidence type="ECO:0000313" key="11">
    <source>
        <dbReference type="RefSeq" id="XP_023568067.1"/>
    </source>
</evidence>
<dbReference type="RefSeq" id="XP_023568069.1">
    <property type="nucleotide sequence ID" value="XM_023712301.1"/>
</dbReference>
<dbReference type="InterPro" id="IPR011029">
    <property type="entry name" value="DEATH-like_dom_sf"/>
</dbReference>
<gene>
    <name evidence="9 10 11 12 13 14 15" type="primary">Cflar</name>
</gene>
<dbReference type="AlphaFoldDB" id="A0A6P6E6X1"/>
<dbReference type="GO" id="GO:2001237">
    <property type="term" value="P:negative regulation of extrinsic apoptotic signaling pathway"/>
    <property type="evidence" value="ECO:0007669"/>
    <property type="project" value="UniProtKB-ARBA"/>
</dbReference>
<dbReference type="PRINTS" id="PR00376">
    <property type="entry name" value="IL1BCENZYME"/>
</dbReference>
<organism evidence="8 13">
    <name type="scientific">Octodon degus</name>
    <name type="common">Degu</name>
    <name type="synonym">Sciurus degus</name>
    <dbReference type="NCBI Taxonomy" id="10160"/>
    <lineage>
        <taxon>Eukaryota</taxon>
        <taxon>Metazoa</taxon>
        <taxon>Chordata</taxon>
        <taxon>Craniata</taxon>
        <taxon>Vertebrata</taxon>
        <taxon>Euteleostomi</taxon>
        <taxon>Mammalia</taxon>
        <taxon>Eutheria</taxon>
        <taxon>Euarchontoglires</taxon>
        <taxon>Glires</taxon>
        <taxon>Rodentia</taxon>
        <taxon>Hystricomorpha</taxon>
        <taxon>Octodontidae</taxon>
        <taxon>Octodon</taxon>
    </lineage>
</organism>
<feature type="domain" description="Caspase family p20" evidence="7">
    <location>
        <begin position="264"/>
        <end position="359"/>
    </location>
</feature>
<evidence type="ECO:0000256" key="5">
    <source>
        <dbReference type="ARBA" id="ARBA00074066"/>
    </source>
</evidence>
<evidence type="ECO:0000259" key="6">
    <source>
        <dbReference type="PROSITE" id="PS50168"/>
    </source>
</evidence>
<evidence type="ECO:0000256" key="1">
    <source>
        <dbReference type="ARBA" id="ARBA00010134"/>
    </source>
</evidence>
<dbReference type="InterPro" id="IPR001309">
    <property type="entry name" value="Pept_C14_p20"/>
</dbReference>
<evidence type="ECO:0000313" key="9">
    <source>
        <dbReference type="RefSeq" id="XP_004628707.2"/>
    </source>
</evidence>
<keyword evidence="2" id="KW-0053">Apoptosis</keyword>
<evidence type="ECO:0000313" key="10">
    <source>
        <dbReference type="RefSeq" id="XP_023568066.1"/>
    </source>
</evidence>
<dbReference type="SUPFAM" id="SSF52129">
    <property type="entry name" value="Caspase-like"/>
    <property type="match status" value="1"/>
</dbReference>
<dbReference type="GO" id="GO:0006508">
    <property type="term" value="P:proteolysis"/>
    <property type="evidence" value="ECO:0007669"/>
    <property type="project" value="InterPro"/>
</dbReference>
<keyword evidence="3" id="KW-0677">Repeat</keyword>
<sequence>MTLPTELIHRVEEALDEEEKEVLAFLCRDVAVDLLPSNARDLLAALSERGQLSFLGLAELLYRVRRFDLLKRVLRMDRVVLETHLRRHPGLVSNYRVLMMEIGEDLDKSDMSALTFLMRDYTGRGKTVKHKSFLELVIELEKLNLIAPDQLDLLEKCLKNIHRLDLKTKIEKYKQSAKEAQTGYLNSLQASFPNLSLTDLSRNLRLQNGRSKGQGLEIHHQKPTKMSVQESGVFLPQYMPVERYRMQSRPLGICLIIDCIGNVADGLRDTFSSLGFEVQCFLCLPVKDMIQVLHQVASSPRHQGRDSFVCVLVSRGDPHRVFGVGPAHLGLPLEQVRTMFTGDACPSLIGKPKLFFIQSYMVSETEPGTSSFLEVDGPASTSVASVEPQPLPHTLHREADVLWSQCMAHACLLEQPGASPSLYLQGLSQQLLQDRKHPLLDLHVELNRRVYDWNSMVPAQQRYSLSLQHTLRKVLILSST</sequence>
<dbReference type="Pfam" id="PF00656">
    <property type="entry name" value="Peptidase_C14"/>
    <property type="match status" value="1"/>
</dbReference>
<dbReference type="InterPro" id="IPR001875">
    <property type="entry name" value="DED_dom"/>
</dbReference>
<dbReference type="PANTHER" id="PTHR48169">
    <property type="entry name" value="DED DOMAIN-CONTAINING PROTEIN"/>
    <property type="match status" value="1"/>
</dbReference>
<dbReference type="RefSeq" id="XP_023568071.1">
    <property type="nucleotide sequence ID" value="XM_023712303.1"/>
</dbReference>
<evidence type="ECO:0000313" key="13">
    <source>
        <dbReference type="RefSeq" id="XP_023568069.1"/>
    </source>
</evidence>
<proteinExistence type="inferred from homology"/>
<evidence type="ECO:0000259" key="7">
    <source>
        <dbReference type="PROSITE" id="PS50208"/>
    </source>
</evidence>
<dbReference type="Gene3D" id="1.10.533.10">
    <property type="entry name" value="Death Domain, Fas"/>
    <property type="match status" value="2"/>
</dbReference>
<dbReference type="FunFam" id="1.10.533.10:FF:000016">
    <property type="entry name" value="CASP8 and FADD-like apoptosis regulator"/>
    <property type="match status" value="1"/>
</dbReference>
<dbReference type="Pfam" id="PF01335">
    <property type="entry name" value="DED"/>
    <property type="match status" value="2"/>
</dbReference>
<dbReference type="GeneID" id="101568234"/>
<dbReference type="Gene3D" id="3.40.50.1460">
    <property type="match status" value="2"/>
</dbReference>
<dbReference type="CDD" id="cd08340">
    <property type="entry name" value="DED_c-FLIP_r2"/>
    <property type="match status" value="1"/>
</dbReference>
<dbReference type="OrthoDB" id="8816507at2759"/>
<dbReference type="PANTHER" id="PTHR48169:SF3">
    <property type="entry name" value="CASP8 AND FADD LIKE APOPTOSIS REGULATOR"/>
    <property type="match status" value="1"/>
</dbReference>
<dbReference type="GO" id="GO:0006915">
    <property type="term" value="P:apoptotic process"/>
    <property type="evidence" value="ECO:0007669"/>
    <property type="project" value="UniProtKB-KW"/>
</dbReference>
<dbReference type="SMART" id="SM00115">
    <property type="entry name" value="CASc"/>
    <property type="match status" value="1"/>
</dbReference>
<evidence type="ECO:0000256" key="4">
    <source>
        <dbReference type="ARBA" id="ARBA00057217"/>
    </source>
</evidence>
<name>A0A6P6E6X1_OCTDE</name>
<dbReference type="RefSeq" id="XP_023568067.1">
    <property type="nucleotide sequence ID" value="XM_023712299.1"/>
</dbReference>
<evidence type="ECO:0000256" key="3">
    <source>
        <dbReference type="ARBA" id="ARBA00022737"/>
    </source>
</evidence>
<keyword evidence="8" id="KW-1185">Reference proteome</keyword>
<dbReference type="RefSeq" id="XP_004628707.2">
    <property type="nucleotide sequence ID" value="XM_004628650.2"/>
</dbReference>
<dbReference type="RefSeq" id="XP_023568068.1">
    <property type="nucleotide sequence ID" value="XM_023712300.1"/>
</dbReference>
<dbReference type="GO" id="GO:0008047">
    <property type="term" value="F:enzyme activator activity"/>
    <property type="evidence" value="ECO:0007669"/>
    <property type="project" value="UniProtKB-ARBA"/>
</dbReference>
<dbReference type="GO" id="GO:0060544">
    <property type="term" value="P:regulation of necroptotic process"/>
    <property type="evidence" value="ECO:0007669"/>
    <property type="project" value="UniProtKB-ARBA"/>
</dbReference>
<dbReference type="PROSITE" id="PS50208">
    <property type="entry name" value="CASPASE_P20"/>
    <property type="match status" value="1"/>
</dbReference>
<reference evidence="9 10" key="1">
    <citation type="submission" date="2025-04" db="UniProtKB">
        <authorList>
            <consortium name="RefSeq"/>
        </authorList>
    </citation>
    <scope>IDENTIFICATION</scope>
</reference>
<comment type="function">
    <text evidence="4">Apoptosis regulator protein which may function as a crucial link between cell survival and cell death pathways in mammalian cells. Acts as an inhibitor of TNFRSF6 mediated apoptosis. A proteolytic fragment (p43) is likely retained in the death-inducing signaling complex (DISC) thereby blocking further recruitment and processing of caspase-8 at the complex. Full length and shorter isoforms have been shown either to induce apoptosis or to reduce TNFRSF-triggered apoptosis. Lacks enzymatic (caspase) activity.</text>
</comment>
<evidence type="ECO:0000313" key="14">
    <source>
        <dbReference type="RefSeq" id="XP_023568070.1"/>
    </source>
</evidence>
<dbReference type="InterPro" id="IPR011600">
    <property type="entry name" value="Pept_C14_caspase"/>
</dbReference>
<comment type="similarity">
    <text evidence="1">Belongs to the peptidase C14A family.</text>
</comment>
<dbReference type="RefSeq" id="XP_023568070.1">
    <property type="nucleotide sequence ID" value="XM_023712302.1"/>
</dbReference>